<dbReference type="InterPro" id="IPR031682">
    <property type="entry name" value="EsaE"/>
</dbReference>
<evidence type="ECO:0000313" key="2">
    <source>
        <dbReference type="EMBL" id="OJG88182.1"/>
    </source>
</evidence>
<evidence type="ECO:0000313" key="3">
    <source>
        <dbReference type="Proteomes" id="UP000065511"/>
    </source>
</evidence>
<dbReference type="Proteomes" id="UP000065511">
    <property type="component" value="Chromosome"/>
</dbReference>
<evidence type="ECO:0008006" key="5">
    <source>
        <dbReference type="Google" id="ProtNLM"/>
    </source>
</evidence>
<dbReference type="EMBL" id="CP013614">
    <property type="protein sequence ID" value="ALS02422.1"/>
    <property type="molecule type" value="Genomic_DNA"/>
</dbReference>
<dbReference type="RefSeq" id="WP_071878827.1">
    <property type="nucleotide sequence ID" value="NZ_JXLC01000026.1"/>
</dbReference>
<name>A0A0S3KDN5_9ENTE</name>
<dbReference type="OrthoDB" id="2339813at2"/>
<reference evidence="1 3" key="2">
    <citation type="submission" date="2015-12" db="EMBL/GenBank/DDBJ databases">
        <authorList>
            <person name="Lauer A."/>
            <person name="Humrighouse B."/>
            <person name="Loparev V."/>
            <person name="Shewmaker P.L."/>
            <person name="Whitney A.M."/>
            <person name="McLaughlin R.W."/>
        </authorList>
    </citation>
    <scope>NUCLEOTIDE SEQUENCE [LARGE SCALE GENOMIC DNA]</scope>
    <source>
        <strain evidence="1 3">LMG 23085</strain>
    </source>
</reference>
<evidence type="ECO:0000313" key="4">
    <source>
        <dbReference type="Proteomes" id="UP000183039"/>
    </source>
</evidence>
<accession>A0A0S3KDN5</accession>
<evidence type="ECO:0000313" key="1">
    <source>
        <dbReference type="EMBL" id="ALS02422.1"/>
    </source>
</evidence>
<reference evidence="2 4" key="1">
    <citation type="submission" date="2014-12" db="EMBL/GenBank/DDBJ databases">
        <title>Draft genome sequences of 29 type strains of Enterococci.</title>
        <authorList>
            <person name="Zhong Z."/>
            <person name="Sun Z."/>
            <person name="Liu W."/>
            <person name="Zhang W."/>
            <person name="Zhang H."/>
        </authorList>
    </citation>
    <scope>NUCLEOTIDE SEQUENCE [LARGE SCALE GENOMIC DNA]</scope>
    <source>
        <strain evidence="2 4">DSM 22801</strain>
    </source>
</reference>
<dbReference type="AlphaFoldDB" id="A0A0S3KDN5"/>
<gene>
    <name evidence="1" type="ORF">ATZ33_13805</name>
    <name evidence="2" type="ORF">RV15_GL001841</name>
</gene>
<keyword evidence="3" id="KW-1185">Reference proteome</keyword>
<dbReference type="Pfam" id="PF16887">
    <property type="entry name" value="DUF5081"/>
    <property type="match status" value="1"/>
</dbReference>
<dbReference type="KEGG" id="ess:ATZ33_13805"/>
<sequence length="223" mass="25722">MTIKESFTPEELFILLQSIDKRLLVGCPEIQDCSLSPTESSKKAEQSLKKKEIIDAQNNLTKHGADVIRFLELYSKNQKYIFVNNCFMTFYDTKGIGIIKGEDGYLFTQFTRQQFLEEVYLTNELLRGESGKNPVVHNEIINNKEKETLLEAVDSQLLSIGEIKVHDAKISTVKEWLFFIKEEKLIEIDVTTKKIYHTSQELLNKRVVDTLGIEYEKGGGWFD</sequence>
<protein>
    <recommendedName>
        <fullName evidence="5">DUF5081 domain-containing protein</fullName>
    </recommendedName>
</protein>
<dbReference type="EMBL" id="JXLC01000026">
    <property type="protein sequence ID" value="OJG88182.1"/>
    <property type="molecule type" value="Genomic_DNA"/>
</dbReference>
<organism evidence="2 4">
    <name type="scientific">Enterococcus silesiacus</name>
    <dbReference type="NCBI Taxonomy" id="332949"/>
    <lineage>
        <taxon>Bacteria</taxon>
        <taxon>Bacillati</taxon>
        <taxon>Bacillota</taxon>
        <taxon>Bacilli</taxon>
        <taxon>Lactobacillales</taxon>
        <taxon>Enterococcaceae</taxon>
        <taxon>Enterococcus</taxon>
    </lineage>
</organism>
<dbReference type="Proteomes" id="UP000183039">
    <property type="component" value="Unassembled WGS sequence"/>
</dbReference>
<proteinExistence type="predicted"/>